<evidence type="ECO:0000256" key="10">
    <source>
        <dbReference type="ARBA" id="ARBA00023228"/>
    </source>
</evidence>
<evidence type="ECO:0000313" key="14">
    <source>
        <dbReference type="Proteomes" id="UP000264800"/>
    </source>
</evidence>
<evidence type="ECO:0000256" key="12">
    <source>
        <dbReference type="RuleBase" id="RU003753"/>
    </source>
</evidence>
<dbReference type="OMA" id="QKCLVMS"/>
<dbReference type="InterPro" id="IPR008996">
    <property type="entry name" value="IL1/FGF"/>
</dbReference>
<dbReference type="GO" id="GO:0019221">
    <property type="term" value="P:cytokine-mediated signaling pathway"/>
    <property type="evidence" value="ECO:0007669"/>
    <property type="project" value="TreeGrafter"/>
</dbReference>
<dbReference type="Proteomes" id="UP000264800">
    <property type="component" value="Unplaced"/>
</dbReference>
<dbReference type="GO" id="GO:0005149">
    <property type="term" value="F:interleukin-1 receptor binding"/>
    <property type="evidence" value="ECO:0007669"/>
    <property type="project" value="UniProtKB-UniRule"/>
</dbReference>
<dbReference type="GO" id="GO:0048246">
    <property type="term" value="P:macrophage chemotaxis"/>
    <property type="evidence" value="ECO:0007669"/>
    <property type="project" value="TreeGrafter"/>
</dbReference>
<evidence type="ECO:0000313" key="13">
    <source>
        <dbReference type="Ensembl" id="ENSKMAP00000003272.1"/>
    </source>
</evidence>
<dbReference type="Pfam" id="PF00340">
    <property type="entry name" value="IL1"/>
    <property type="match status" value="1"/>
</dbReference>
<dbReference type="RefSeq" id="XP_037834693.1">
    <property type="nucleotide sequence ID" value="XM_037978765.1"/>
</dbReference>
<comment type="subcellular location">
    <subcellularLocation>
        <location evidence="2">Cytoplasm</location>
        <location evidence="2">Cytosol</location>
    </subcellularLocation>
    <subcellularLocation>
        <location evidence="1">Lysosome</location>
    </subcellularLocation>
    <subcellularLocation>
        <location evidence="3">Secreted</location>
        <location evidence="3">Extracellular exosome</location>
    </subcellularLocation>
</comment>
<evidence type="ECO:0000256" key="3">
    <source>
        <dbReference type="ARBA" id="ARBA00004550"/>
    </source>
</evidence>
<keyword evidence="11" id="KW-0497">Mitogen</keyword>
<evidence type="ECO:0000256" key="11">
    <source>
        <dbReference type="ARBA" id="ARBA00023246"/>
    </source>
</evidence>
<sequence length="244" mass="27881">MESKICSLSEMWTQKMPKGMGLEIFHHPTSMRHVANLIIAMERLRAGVSERVLSTDFRDENLLSIMLESIVEEKLILETHSAQPDQFSRVSEHFCSVSDSEKRSLIRVQNSMELQAVMLQGGSDDRKITLNMTTYVHPTSSTEALPVALGIKDTNLYLSCDKKGDTPTLYLEAVEDKESFKMINSRSEMKRFLFYKQDIAMNNSTLMSASFPNWYISTSTQDNRPVEMCQVSAPRYTNFNIQQI</sequence>
<dbReference type="OrthoDB" id="9449069at2759"/>
<reference evidence="13" key="2">
    <citation type="submission" date="2025-09" db="UniProtKB">
        <authorList>
            <consortium name="Ensembl"/>
        </authorList>
    </citation>
    <scope>IDENTIFICATION</scope>
</reference>
<evidence type="ECO:0000256" key="1">
    <source>
        <dbReference type="ARBA" id="ARBA00004371"/>
    </source>
</evidence>
<keyword evidence="6" id="KW-0202">Cytokine</keyword>
<accession>A0A3Q3EN61</accession>
<dbReference type="GO" id="GO:0005829">
    <property type="term" value="C:cytosol"/>
    <property type="evidence" value="ECO:0007669"/>
    <property type="project" value="UniProtKB-SubCell"/>
</dbReference>
<dbReference type="RefSeq" id="XP_017283247.1">
    <property type="nucleotide sequence ID" value="XM_017427758.3"/>
</dbReference>
<dbReference type="CDD" id="cd23296">
    <property type="entry name" value="beta-trefoil_IL1B"/>
    <property type="match status" value="1"/>
</dbReference>
<evidence type="ECO:0000256" key="9">
    <source>
        <dbReference type="ARBA" id="ARBA00023198"/>
    </source>
</evidence>
<dbReference type="GO" id="GO:0005764">
    <property type="term" value="C:lysosome"/>
    <property type="evidence" value="ECO:0007669"/>
    <property type="project" value="UniProtKB-SubCell"/>
</dbReference>
<dbReference type="GO" id="GO:0005125">
    <property type="term" value="F:cytokine activity"/>
    <property type="evidence" value="ECO:0007669"/>
    <property type="project" value="UniProtKB-UniRule"/>
</dbReference>
<dbReference type="PRINTS" id="PR00264">
    <property type="entry name" value="INTERLEUKIN1"/>
</dbReference>
<reference evidence="13" key="1">
    <citation type="submission" date="2025-08" db="UniProtKB">
        <authorList>
            <consortium name="Ensembl"/>
        </authorList>
    </citation>
    <scope>IDENTIFICATION</scope>
</reference>
<dbReference type="GO" id="GO:0006955">
    <property type="term" value="P:immune response"/>
    <property type="evidence" value="ECO:0007669"/>
    <property type="project" value="InterPro"/>
</dbReference>
<dbReference type="GO" id="GO:0051781">
    <property type="term" value="P:positive regulation of cell division"/>
    <property type="evidence" value="ECO:0007669"/>
    <property type="project" value="UniProtKB-KW"/>
</dbReference>
<evidence type="ECO:0000256" key="2">
    <source>
        <dbReference type="ARBA" id="ARBA00004514"/>
    </source>
</evidence>
<keyword evidence="10" id="KW-0458">Lysosome</keyword>
<comment type="similarity">
    <text evidence="4 12">Belongs to the IL-1 family.</text>
</comment>
<keyword evidence="9" id="KW-0395">Inflammatory response</keyword>
<dbReference type="GeneTree" id="ENSGT00950000182943"/>
<dbReference type="PANTHER" id="PTHR10078:SF30">
    <property type="entry name" value="INTERLEUKIN-1 BETA"/>
    <property type="match status" value="1"/>
</dbReference>
<evidence type="ECO:0000256" key="7">
    <source>
        <dbReference type="ARBA" id="ARBA00022525"/>
    </source>
</evidence>
<dbReference type="Gene3D" id="2.80.10.50">
    <property type="match status" value="1"/>
</dbReference>
<organism evidence="13 14">
    <name type="scientific">Kryptolebias marmoratus</name>
    <name type="common">Mangrove killifish</name>
    <name type="synonym">Rivulus marmoratus</name>
    <dbReference type="NCBI Taxonomy" id="37003"/>
    <lineage>
        <taxon>Eukaryota</taxon>
        <taxon>Metazoa</taxon>
        <taxon>Chordata</taxon>
        <taxon>Craniata</taxon>
        <taxon>Vertebrata</taxon>
        <taxon>Euteleostomi</taxon>
        <taxon>Actinopterygii</taxon>
        <taxon>Neopterygii</taxon>
        <taxon>Teleostei</taxon>
        <taxon>Neoteleostei</taxon>
        <taxon>Acanthomorphata</taxon>
        <taxon>Ovalentaria</taxon>
        <taxon>Atherinomorphae</taxon>
        <taxon>Cyprinodontiformes</taxon>
        <taxon>Rivulidae</taxon>
        <taxon>Kryptolebias</taxon>
    </lineage>
</organism>
<dbReference type="GO" id="GO:0005615">
    <property type="term" value="C:extracellular space"/>
    <property type="evidence" value="ECO:0007669"/>
    <property type="project" value="UniProtKB-KW"/>
</dbReference>
<dbReference type="KEGG" id="kmr:108242738"/>
<dbReference type="GO" id="GO:0010628">
    <property type="term" value="P:positive regulation of gene expression"/>
    <property type="evidence" value="ECO:0007669"/>
    <property type="project" value="TreeGrafter"/>
</dbReference>
<dbReference type="PRINTS" id="PR01359">
    <property type="entry name" value="INTRLEUKIN1B"/>
</dbReference>
<dbReference type="STRING" id="37003.ENSKMAP00000003272"/>
<dbReference type="CTD" id="3553"/>
<dbReference type="SMART" id="SM00125">
    <property type="entry name" value="IL1"/>
    <property type="match status" value="1"/>
</dbReference>
<dbReference type="GO" id="GO:0071222">
    <property type="term" value="P:cellular response to lipopolysaccharide"/>
    <property type="evidence" value="ECO:0007669"/>
    <property type="project" value="TreeGrafter"/>
</dbReference>
<dbReference type="GO" id="GO:0042119">
    <property type="term" value="P:neutrophil activation"/>
    <property type="evidence" value="ECO:0007669"/>
    <property type="project" value="TreeGrafter"/>
</dbReference>
<keyword evidence="8" id="KW-0666">Pyrogen</keyword>
<keyword evidence="5" id="KW-0963">Cytoplasm</keyword>
<dbReference type="InterPro" id="IPR000975">
    <property type="entry name" value="IL-1_fam"/>
</dbReference>
<dbReference type="GO" id="GO:0001660">
    <property type="term" value="P:fever generation"/>
    <property type="evidence" value="ECO:0007669"/>
    <property type="project" value="UniProtKB-KW"/>
</dbReference>
<protein>
    <recommendedName>
        <fullName evidence="12">Interleukin-1</fullName>
    </recommendedName>
</protein>
<dbReference type="AlphaFoldDB" id="A0A3Q3EN61"/>
<evidence type="ECO:0000256" key="8">
    <source>
        <dbReference type="ARBA" id="ARBA00022620"/>
    </source>
</evidence>
<name>A0A3Q3EN61_KRYMA</name>
<evidence type="ECO:0000256" key="4">
    <source>
        <dbReference type="ARBA" id="ARBA00010448"/>
    </source>
</evidence>
<proteinExistence type="inferred from homology"/>
<keyword evidence="14" id="KW-1185">Reference proteome</keyword>
<dbReference type="GO" id="GO:1901222">
    <property type="term" value="P:regulation of non-canonical NF-kappaB signal transduction"/>
    <property type="evidence" value="ECO:0007669"/>
    <property type="project" value="TreeGrafter"/>
</dbReference>
<evidence type="ECO:0000256" key="6">
    <source>
        <dbReference type="ARBA" id="ARBA00022514"/>
    </source>
</evidence>
<evidence type="ECO:0000256" key="5">
    <source>
        <dbReference type="ARBA" id="ARBA00022490"/>
    </source>
</evidence>
<dbReference type="SUPFAM" id="SSF50353">
    <property type="entry name" value="Cytokine"/>
    <property type="match status" value="1"/>
</dbReference>
<dbReference type="PANTHER" id="PTHR10078">
    <property type="entry name" value="INTERLEUKIN-1 FAMILY MEMBER"/>
    <property type="match status" value="1"/>
</dbReference>
<dbReference type="GeneID" id="108242738"/>
<keyword evidence="7 12" id="KW-0964">Secreted</keyword>
<dbReference type="PRINTS" id="PR01357">
    <property type="entry name" value="INTRLEUKN1AB"/>
</dbReference>
<dbReference type="Ensembl" id="ENSKMAT00000003335.1">
    <property type="protein sequence ID" value="ENSKMAP00000003272.1"/>
    <property type="gene ID" value="ENSKMAG00000002493.1"/>
</dbReference>